<dbReference type="AlphaFoldDB" id="A0A9P5HD25"/>
<keyword evidence="6 10" id="KW-1133">Transmembrane helix</keyword>
<comment type="subcellular location">
    <subcellularLocation>
        <location evidence="2">Endomembrane system</location>
    </subcellularLocation>
    <subcellularLocation>
        <location evidence="1">Membrane</location>
        <topology evidence="1">Single-pass membrane protein</topology>
    </subcellularLocation>
</comment>
<keyword evidence="7" id="KW-0175">Coiled coil</keyword>
<feature type="domain" description="T-SNARE coiled-coil homology" evidence="11">
    <location>
        <begin position="175"/>
        <end position="237"/>
    </location>
</feature>
<dbReference type="FunFam" id="1.20.5.110:FF:000060">
    <property type="entry name" value="SNARE complex subunit (Syn8)"/>
    <property type="match status" value="1"/>
</dbReference>
<keyword evidence="5" id="KW-0653">Protein transport</keyword>
<accession>A0A9P5HD25</accession>
<evidence type="ECO:0000256" key="7">
    <source>
        <dbReference type="ARBA" id="ARBA00023054"/>
    </source>
</evidence>
<evidence type="ECO:0000313" key="12">
    <source>
        <dbReference type="EMBL" id="KAF7549966.1"/>
    </source>
</evidence>
<feature type="region of interest" description="Disordered" evidence="9">
    <location>
        <begin position="115"/>
        <end position="154"/>
    </location>
</feature>
<sequence length="265" mass="28942">MSTPSQLFLLSDHIKLSLLERKRAQSLNLDDDTQDGHISRSLDQFRNGVASLGDERQRLADAGDATAASNITESITALQKQLDDLTAQFHGFANPSTTATLTQPNSDALAEDFAHAASTSPSGRKPKTVRFSDTPPSPSDELFGPYRDDPATADTAGYQDEAASMSNQQIHEYHSQILDQQDEQLDQLGVSISRQRELSMQIGDELDSHVAMLDEVEGVTDRQQSRLDRASRTLGKVARGAKENSQMTAIVVLIIILILLIAVLK</sequence>
<evidence type="ECO:0000256" key="3">
    <source>
        <dbReference type="ARBA" id="ARBA00022448"/>
    </source>
</evidence>
<dbReference type="GO" id="GO:0016020">
    <property type="term" value="C:membrane"/>
    <property type="evidence" value="ECO:0007669"/>
    <property type="project" value="UniProtKB-SubCell"/>
</dbReference>
<keyword evidence="13" id="KW-1185">Reference proteome</keyword>
<dbReference type="Gene3D" id="1.20.5.110">
    <property type="match status" value="1"/>
</dbReference>
<dbReference type="Proteomes" id="UP000722485">
    <property type="component" value="Unassembled WGS sequence"/>
</dbReference>
<dbReference type="PANTHER" id="PTHR12791">
    <property type="entry name" value="GOLGI SNARE BET1-RELATED"/>
    <property type="match status" value="1"/>
</dbReference>
<evidence type="ECO:0000256" key="10">
    <source>
        <dbReference type="SAM" id="Phobius"/>
    </source>
</evidence>
<name>A0A9P5HD25_9HYPO</name>
<keyword evidence="4 10" id="KW-0812">Transmembrane</keyword>
<dbReference type="GO" id="GO:0015031">
    <property type="term" value="P:protein transport"/>
    <property type="evidence" value="ECO:0007669"/>
    <property type="project" value="UniProtKB-KW"/>
</dbReference>
<evidence type="ECO:0000256" key="2">
    <source>
        <dbReference type="ARBA" id="ARBA00004308"/>
    </source>
</evidence>
<dbReference type="PROSITE" id="PS50192">
    <property type="entry name" value="T_SNARE"/>
    <property type="match status" value="1"/>
</dbReference>
<evidence type="ECO:0000259" key="11">
    <source>
        <dbReference type="PROSITE" id="PS50192"/>
    </source>
</evidence>
<evidence type="ECO:0000313" key="13">
    <source>
        <dbReference type="Proteomes" id="UP000722485"/>
    </source>
</evidence>
<organism evidence="12 13">
    <name type="scientific">Cylindrodendrum hubeiense</name>
    <dbReference type="NCBI Taxonomy" id="595255"/>
    <lineage>
        <taxon>Eukaryota</taxon>
        <taxon>Fungi</taxon>
        <taxon>Dikarya</taxon>
        <taxon>Ascomycota</taxon>
        <taxon>Pezizomycotina</taxon>
        <taxon>Sordariomycetes</taxon>
        <taxon>Hypocreomycetidae</taxon>
        <taxon>Hypocreales</taxon>
        <taxon>Nectriaceae</taxon>
        <taxon>Cylindrodendrum</taxon>
    </lineage>
</organism>
<keyword evidence="3" id="KW-0813">Transport</keyword>
<dbReference type="GO" id="GO:0006896">
    <property type="term" value="P:Golgi to vacuole transport"/>
    <property type="evidence" value="ECO:0007669"/>
    <property type="project" value="UniProtKB-ARBA"/>
</dbReference>
<evidence type="ECO:0000256" key="8">
    <source>
        <dbReference type="ARBA" id="ARBA00023136"/>
    </source>
</evidence>
<dbReference type="InterPro" id="IPR000727">
    <property type="entry name" value="T_SNARE_dom"/>
</dbReference>
<evidence type="ECO:0000256" key="1">
    <source>
        <dbReference type="ARBA" id="ARBA00004167"/>
    </source>
</evidence>
<dbReference type="GO" id="GO:0005768">
    <property type="term" value="C:endosome"/>
    <property type="evidence" value="ECO:0007669"/>
    <property type="project" value="UniProtKB-ARBA"/>
</dbReference>
<evidence type="ECO:0000256" key="4">
    <source>
        <dbReference type="ARBA" id="ARBA00022692"/>
    </source>
</evidence>
<dbReference type="OrthoDB" id="244190at2759"/>
<feature type="transmembrane region" description="Helical" evidence="10">
    <location>
        <begin position="247"/>
        <end position="264"/>
    </location>
</feature>
<proteinExistence type="predicted"/>
<evidence type="ECO:0000256" key="5">
    <source>
        <dbReference type="ARBA" id="ARBA00022927"/>
    </source>
</evidence>
<evidence type="ECO:0000256" key="9">
    <source>
        <dbReference type="SAM" id="MobiDB-lite"/>
    </source>
</evidence>
<dbReference type="EMBL" id="JAANBB010000109">
    <property type="protein sequence ID" value="KAF7549966.1"/>
    <property type="molecule type" value="Genomic_DNA"/>
</dbReference>
<gene>
    <name evidence="12" type="ORF">G7Z17_g6025</name>
</gene>
<dbReference type="SUPFAM" id="SSF58038">
    <property type="entry name" value="SNARE fusion complex"/>
    <property type="match status" value="1"/>
</dbReference>
<dbReference type="SMART" id="SM00397">
    <property type="entry name" value="t_SNARE"/>
    <property type="match status" value="1"/>
</dbReference>
<dbReference type="Pfam" id="PF05739">
    <property type="entry name" value="SNARE"/>
    <property type="match status" value="1"/>
</dbReference>
<dbReference type="GO" id="GO:0061025">
    <property type="term" value="P:membrane fusion"/>
    <property type="evidence" value="ECO:0007669"/>
    <property type="project" value="UniProtKB-ARBA"/>
</dbReference>
<keyword evidence="8 10" id="KW-0472">Membrane</keyword>
<dbReference type="CDD" id="cd15859">
    <property type="entry name" value="SNARE_SYN8"/>
    <property type="match status" value="1"/>
</dbReference>
<reference evidence="12" key="1">
    <citation type="submission" date="2020-03" db="EMBL/GenBank/DDBJ databases">
        <title>Draft Genome Sequence of Cylindrodendrum hubeiense.</title>
        <authorList>
            <person name="Buettner E."/>
            <person name="Kellner H."/>
        </authorList>
    </citation>
    <scope>NUCLEOTIDE SEQUENCE</scope>
    <source>
        <strain evidence="12">IHI 201604</strain>
    </source>
</reference>
<protein>
    <recommendedName>
        <fullName evidence="11">t-SNARE coiled-coil homology domain-containing protein</fullName>
    </recommendedName>
</protein>
<evidence type="ECO:0000256" key="6">
    <source>
        <dbReference type="ARBA" id="ARBA00022989"/>
    </source>
</evidence>
<comment type="caution">
    <text evidence="12">The sequence shown here is derived from an EMBL/GenBank/DDBJ whole genome shotgun (WGS) entry which is preliminary data.</text>
</comment>